<evidence type="ECO:0000256" key="1">
    <source>
        <dbReference type="ARBA" id="ARBA00022490"/>
    </source>
</evidence>
<comment type="subunit">
    <text evidence="4">Component of the eukaryotic translation initiation factor 3 (eIF-3) complex.</text>
</comment>
<dbReference type="AlphaFoldDB" id="A0A2U1JEM6"/>
<dbReference type="InterPro" id="IPR037518">
    <property type="entry name" value="MPN"/>
</dbReference>
<gene>
    <name evidence="6" type="ORF">BB558_000371</name>
</gene>
<accession>A0A2U1JEM6</accession>
<keyword evidence="3 4" id="KW-0648">Protein biosynthesis</keyword>
<dbReference type="GO" id="GO:0016282">
    <property type="term" value="C:eukaryotic 43S preinitiation complex"/>
    <property type="evidence" value="ECO:0007669"/>
    <property type="project" value="UniProtKB-UniRule"/>
</dbReference>
<keyword evidence="1 4" id="KW-0963">Cytoplasm</keyword>
<dbReference type="GO" id="GO:0003743">
    <property type="term" value="F:translation initiation factor activity"/>
    <property type="evidence" value="ECO:0007669"/>
    <property type="project" value="UniProtKB-UniRule"/>
</dbReference>
<evidence type="ECO:0000313" key="7">
    <source>
        <dbReference type="Proteomes" id="UP000245591"/>
    </source>
</evidence>
<dbReference type="PANTHER" id="PTHR10540">
    <property type="entry name" value="EUKARYOTIC TRANSLATION INITIATION FACTOR 3 SUBUNIT F-RELATED"/>
    <property type="match status" value="1"/>
</dbReference>
<dbReference type="GO" id="GO:0001732">
    <property type="term" value="P:formation of cytoplasmic translation initiation complex"/>
    <property type="evidence" value="ECO:0007669"/>
    <property type="project" value="UniProtKB-UniRule"/>
</dbReference>
<name>A0A2U1JEM6_SMIAN</name>
<dbReference type="GO" id="GO:0033290">
    <property type="term" value="C:eukaryotic 48S preinitiation complex"/>
    <property type="evidence" value="ECO:0007669"/>
    <property type="project" value="UniProtKB-UniRule"/>
</dbReference>
<dbReference type="Proteomes" id="UP000245591">
    <property type="component" value="Unassembled WGS sequence"/>
</dbReference>
<comment type="function">
    <text evidence="4">Component of the eukaryotic translation initiation factor 3 (eIF-3) complex, which is involved in protein synthesis of a specialized repertoire of mRNAs and, together with other initiation factors, stimulates binding of mRNA and methionyl-tRNAi to the 40S ribosome. The eIF-3 complex specifically targets and initiates translation of a subset of mRNAs involved in cell proliferation.</text>
</comment>
<dbReference type="SMART" id="SM00232">
    <property type="entry name" value="JAB_MPN"/>
    <property type="match status" value="1"/>
</dbReference>
<dbReference type="InterPro" id="IPR000555">
    <property type="entry name" value="JAMM/MPN+_dom"/>
</dbReference>
<keyword evidence="7" id="KW-1185">Reference proteome</keyword>
<dbReference type="GO" id="GO:0071541">
    <property type="term" value="C:eukaryotic translation initiation factor 3 complex, eIF3m"/>
    <property type="evidence" value="ECO:0007669"/>
    <property type="project" value="TreeGrafter"/>
</dbReference>
<feature type="domain" description="MPN" evidence="5">
    <location>
        <begin position="28"/>
        <end position="162"/>
    </location>
</feature>
<dbReference type="PROSITE" id="PS50249">
    <property type="entry name" value="MPN"/>
    <property type="match status" value="1"/>
</dbReference>
<dbReference type="CDD" id="cd08064">
    <property type="entry name" value="MPN_eIF3f"/>
    <property type="match status" value="1"/>
</dbReference>
<organism evidence="6 7">
    <name type="scientific">Smittium angustum</name>
    <dbReference type="NCBI Taxonomy" id="133377"/>
    <lineage>
        <taxon>Eukaryota</taxon>
        <taxon>Fungi</taxon>
        <taxon>Fungi incertae sedis</taxon>
        <taxon>Zoopagomycota</taxon>
        <taxon>Kickxellomycotina</taxon>
        <taxon>Harpellomycetes</taxon>
        <taxon>Harpellales</taxon>
        <taxon>Legeriomycetaceae</taxon>
        <taxon>Smittium</taxon>
    </lineage>
</organism>
<evidence type="ECO:0000256" key="2">
    <source>
        <dbReference type="ARBA" id="ARBA00022540"/>
    </source>
</evidence>
<protein>
    <recommendedName>
        <fullName evidence="4">Eukaryotic translation initiation factor 3 subunit F</fullName>
        <shortName evidence="4">eIF3f</shortName>
    </recommendedName>
</protein>
<evidence type="ECO:0000259" key="5">
    <source>
        <dbReference type="PROSITE" id="PS50249"/>
    </source>
</evidence>
<keyword evidence="2 4" id="KW-0396">Initiation factor</keyword>
<proteinExistence type="inferred from homology"/>
<dbReference type="Gene3D" id="3.40.140.10">
    <property type="entry name" value="Cytidine Deaminase, domain 2"/>
    <property type="match status" value="1"/>
</dbReference>
<dbReference type="GO" id="GO:0008237">
    <property type="term" value="F:metallopeptidase activity"/>
    <property type="evidence" value="ECO:0007669"/>
    <property type="project" value="InterPro"/>
</dbReference>
<dbReference type="PANTHER" id="PTHR10540:SF6">
    <property type="entry name" value="EUKARYOTIC TRANSLATION INITIATION FACTOR 3 SUBUNIT F"/>
    <property type="match status" value="1"/>
</dbReference>
<dbReference type="Pfam" id="PF13012">
    <property type="entry name" value="MitMem_reg"/>
    <property type="match status" value="1"/>
</dbReference>
<comment type="caution">
    <text evidence="6">The sequence shown here is derived from an EMBL/GenBank/DDBJ whole genome shotgun (WGS) entry which is preliminary data.</text>
</comment>
<dbReference type="GO" id="GO:0031369">
    <property type="term" value="F:translation initiation factor binding"/>
    <property type="evidence" value="ECO:0007669"/>
    <property type="project" value="InterPro"/>
</dbReference>
<dbReference type="Pfam" id="PF01398">
    <property type="entry name" value="JAB"/>
    <property type="match status" value="1"/>
</dbReference>
<sequence>MSLRLNLSSLQSSETSKRTAEAEKVQDVFLYPSVSFAIIDHYLRRNDKQDRVIGTLLGVRKDGGKTIEVRSCFPVPHFETDSHVEVDMEYHRIFYSTLKKVNPNEEIVGWYATGSTTGKHATLIHDFYALESQPHDAIHMVMDTSLESNSLKIEMFSGTYYGTNSAQTDGCIFSPLSYQMVYPEAERKVLGLLQSGSGEQNSAIQENNSIQNGTNSSIPLVSDMVQLESAIKSLLEMIERVSEYVQKVISGSVEPDLIVGKYLMDMLAFVPRIEADQFETLFQGHLQNLLMVVYLSNLTRAQINIANRLQHIL</sequence>
<dbReference type="HAMAP" id="MF_03005">
    <property type="entry name" value="eIF3f"/>
    <property type="match status" value="1"/>
</dbReference>
<comment type="similarity">
    <text evidence="4">Belongs to the eIF-3 subunit F family.</text>
</comment>
<dbReference type="InterPro" id="IPR024969">
    <property type="entry name" value="EIF3F/CSN6-like_C"/>
</dbReference>
<evidence type="ECO:0000256" key="3">
    <source>
        <dbReference type="ARBA" id="ARBA00022917"/>
    </source>
</evidence>
<evidence type="ECO:0000313" key="6">
    <source>
        <dbReference type="EMBL" id="PWA03464.1"/>
    </source>
</evidence>
<evidence type="ECO:0000256" key="4">
    <source>
        <dbReference type="HAMAP-Rule" id="MF_03005"/>
    </source>
</evidence>
<dbReference type="EMBL" id="MBFU01000015">
    <property type="protein sequence ID" value="PWA03464.1"/>
    <property type="molecule type" value="Genomic_DNA"/>
</dbReference>
<comment type="subcellular location">
    <subcellularLocation>
        <location evidence="4">Cytoplasm</location>
    </subcellularLocation>
</comment>
<reference evidence="6 7" key="1">
    <citation type="journal article" date="2018" name="MBio">
        <title>Comparative Genomics Reveals the Core Gene Toolbox for the Fungus-Insect Symbiosis.</title>
        <authorList>
            <person name="Wang Y."/>
            <person name="Stata M."/>
            <person name="Wang W."/>
            <person name="Stajich J.E."/>
            <person name="White M.M."/>
            <person name="Moncalvo J.M."/>
        </authorList>
    </citation>
    <scope>NUCLEOTIDE SEQUENCE [LARGE SCALE GENOMIC DNA]</scope>
    <source>
        <strain evidence="6 7">AUS-126-30</strain>
    </source>
</reference>
<dbReference type="InterPro" id="IPR027531">
    <property type="entry name" value="eIF3f"/>
</dbReference>